<sequence>MVTLPPESPRWDTASEGKSPKDRWDAGRKPCVSPPSSHPIGRRASGGTQ</sequence>
<dbReference type="EMBL" id="ANAH02000007">
    <property type="protein sequence ID" value="EPX62686.1"/>
    <property type="molecule type" value="Genomic_DNA"/>
</dbReference>
<keyword evidence="3" id="KW-1185">Reference proteome</keyword>
<name>S9PI05_CYSF2</name>
<feature type="region of interest" description="Disordered" evidence="1">
    <location>
        <begin position="1"/>
        <end position="49"/>
    </location>
</feature>
<evidence type="ECO:0000313" key="3">
    <source>
        <dbReference type="Proteomes" id="UP000011682"/>
    </source>
</evidence>
<protein>
    <submittedName>
        <fullName evidence="2">Uncharacterized protein</fullName>
    </submittedName>
</protein>
<gene>
    <name evidence="2" type="ORF">D187_008874</name>
</gene>
<comment type="caution">
    <text evidence="2">The sequence shown here is derived from an EMBL/GenBank/DDBJ whole genome shotgun (WGS) entry which is preliminary data.</text>
</comment>
<dbReference type="Proteomes" id="UP000011682">
    <property type="component" value="Unassembled WGS sequence"/>
</dbReference>
<dbReference type="AlphaFoldDB" id="S9PI05"/>
<evidence type="ECO:0000313" key="2">
    <source>
        <dbReference type="EMBL" id="EPX62686.1"/>
    </source>
</evidence>
<organism evidence="2 3">
    <name type="scientific">Cystobacter fuscus (strain ATCC 25194 / DSM 2262 / NBRC 100088 / M29)</name>
    <dbReference type="NCBI Taxonomy" id="1242864"/>
    <lineage>
        <taxon>Bacteria</taxon>
        <taxon>Pseudomonadati</taxon>
        <taxon>Myxococcota</taxon>
        <taxon>Myxococcia</taxon>
        <taxon>Myxococcales</taxon>
        <taxon>Cystobacterineae</taxon>
        <taxon>Archangiaceae</taxon>
        <taxon>Cystobacter</taxon>
    </lineage>
</organism>
<reference evidence="2" key="1">
    <citation type="submission" date="2013-05" db="EMBL/GenBank/DDBJ databases">
        <title>Genome assembly of Cystobacter fuscus DSM 2262.</title>
        <authorList>
            <person name="Sharma G."/>
            <person name="Khatri I."/>
            <person name="Kaur C."/>
            <person name="Mayilraj S."/>
            <person name="Subramanian S."/>
        </authorList>
    </citation>
    <scope>NUCLEOTIDE SEQUENCE [LARGE SCALE GENOMIC DNA]</scope>
    <source>
        <strain evidence="2">DSM 2262</strain>
    </source>
</reference>
<feature type="compositionally biased region" description="Basic and acidic residues" evidence="1">
    <location>
        <begin position="9"/>
        <end position="28"/>
    </location>
</feature>
<accession>S9PI05</accession>
<proteinExistence type="predicted"/>
<evidence type="ECO:0000256" key="1">
    <source>
        <dbReference type="SAM" id="MobiDB-lite"/>
    </source>
</evidence>